<dbReference type="SUPFAM" id="SSF53474">
    <property type="entry name" value="alpha/beta-Hydrolases"/>
    <property type="match status" value="1"/>
</dbReference>
<reference evidence="5 6" key="1">
    <citation type="submission" date="2018-05" db="EMBL/GenBank/DDBJ databases">
        <title>Genome sequencing and assembly of the regulated plant pathogen Lachnellula willkommii and related sister species for the development of diagnostic species identification markers.</title>
        <authorList>
            <person name="Giroux E."/>
            <person name="Bilodeau G."/>
        </authorList>
    </citation>
    <scope>NUCLEOTIDE SEQUENCE [LARGE SCALE GENOMIC DNA]</scope>
    <source>
        <strain evidence="5 6">CBS 185.66</strain>
    </source>
</reference>
<evidence type="ECO:0000259" key="4">
    <source>
        <dbReference type="Pfam" id="PF00135"/>
    </source>
</evidence>
<evidence type="ECO:0000256" key="2">
    <source>
        <dbReference type="ARBA" id="ARBA00022801"/>
    </source>
</evidence>
<keyword evidence="6" id="KW-1185">Reference proteome</keyword>
<keyword evidence="2 3" id="KW-0378">Hydrolase</keyword>
<evidence type="ECO:0000256" key="3">
    <source>
        <dbReference type="RuleBase" id="RU361235"/>
    </source>
</evidence>
<dbReference type="InterPro" id="IPR029058">
    <property type="entry name" value="AB_hydrolase_fold"/>
</dbReference>
<accession>A0A8H8U2N9</accession>
<dbReference type="PANTHER" id="PTHR43918">
    <property type="entry name" value="ACETYLCHOLINESTERASE"/>
    <property type="match status" value="1"/>
</dbReference>
<dbReference type="InterPro" id="IPR050654">
    <property type="entry name" value="AChE-related_enzymes"/>
</dbReference>
<dbReference type="EC" id="3.1.1.-" evidence="3"/>
<dbReference type="EMBL" id="QGMH01000017">
    <property type="protein sequence ID" value="TVY29471.1"/>
    <property type="molecule type" value="Genomic_DNA"/>
</dbReference>
<dbReference type="PANTHER" id="PTHR43918:SF4">
    <property type="entry name" value="CARBOXYLIC ESTER HYDROLASE"/>
    <property type="match status" value="1"/>
</dbReference>
<comment type="caution">
    <text evidence="5">The sequence shown here is derived from an EMBL/GenBank/DDBJ whole genome shotgun (WGS) entry which is preliminary data.</text>
</comment>
<feature type="domain" description="Carboxylesterase type B" evidence="4">
    <location>
        <begin position="33"/>
        <end position="538"/>
    </location>
</feature>
<dbReference type="AlphaFoldDB" id="A0A8H8U2N9"/>
<gene>
    <name evidence="5" type="ORF">LHYA1_G001444</name>
</gene>
<name>A0A8H8U2N9_9HELO</name>
<dbReference type="PROSITE" id="PS00122">
    <property type="entry name" value="CARBOXYLESTERASE_B_1"/>
    <property type="match status" value="1"/>
</dbReference>
<keyword evidence="3" id="KW-0732">Signal</keyword>
<feature type="signal peptide" evidence="3">
    <location>
        <begin position="1"/>
        <end position="22"/>
    </location>
</feature>
<dbReference type="GO" id="GO:0052689">
    <property type="term" value="F:carboxylic ester hydrolase activity"/>
    <property type="evidence" value="ECO:0007669"/>
    <property type="project" value="TreeGrafter"/>
</dbReference>
<protein>
    <recommendedName>
        <fullName evidence="3">Carboxylic ester hydrolase</fullName>
        <ecNumber evidence="3">3.1.1.-</ecNumber>
    </recommendedName>
</protein>
<dbReference type="Proteomes" id="UP000431533">
    <property type="component" value="Unassembled WGS sequence"/>
</dbReference>
<dbReference type="Pfam" id="PF00135">
    <property type="entry name" value="COesterase"/>
    <property type="match status" value="1"/>
</dbReference>
<evidence type="ECO:0000313" key="5">
    <source>
        <dbReference type="EMBL" id="TVY29471.1"/>
    </source>
</evidence>
<evidence type="ECO:0000313" key="6">
    <source>
        <dbReference type="Proteomes" id="UP000431533"/>
    </source>
</evidence>
<dbReference type="RefSeq" id="XP_031008258.1">
    <property type="nucleotide sequence ID" value="XM_031146427.1"/>
</dbReference>
<evidence type="ECO:0000256" key="1">
    <source>
        <dbReference type="ARBA" id="ARBA00005964"/>
    </source>
</evidence>
<dbReference type="PROSITE" id="PS00941">
    <property type="entry name" value="CARBOXYLESTERASE_B_2"/>
    <property type="match status" value="1"/>
</dbReference>
<dbReference type="Gene3D" id="3.40.50.1820">
    <property type="entry name" value="alpha/beta hydrolase"/>
    <property type="match status" value="1"/>
</dbReference>
<dbReference type="GeneID" id="41981642"/>
<dbReference type="InterPro" id="IPR019826">
    <property type="entry name" value="Carboxylesterase_B_AS"/>
</dbReference>
<dbReference type="InterPro" id="IPR019819">
    <property type="entry name" value="Carboxylesterase_B_CS"/>
</dbReference>
<dbReference type="InterPro" id="IPR002018">
    <property type="entry name" value="CarbesteraseB"/>
</dbReference>
<organism evidence="5 6">
    <name type="scientific">Lachnellula hyalina</name>
    <dbReference type="NCBI Taxonomy" id="1316788"/>
    <lineage>
        <taxon>Eukaryota</taxon>
        <taxon>Fungi</taxon>
        <taxon>Dikarya</taxon>
        <taxon>Ascomycota</taxon>
        <taxon>Pezizomycotina</taxon>
        <taxon>Leotiomycetes</taxon>
        <taxon>Helotiales</taxon>
        <taxon>Lachnaceae</taxon>
        <taxon>Lachnellula</taxon>
    </lineage>
</organism>
<comment type="similarity">
    <text evidence="1 3">Belongs to the type-B carboxylesterase/lipase family.</text>
</comment>
<dbReference type="OrthoDB" id="408631at2759"/>
<proteinExistence type="inferred from homology"/>
<feature type="chain" id="PRO_5034727225" description="Carboxylic ester hydrolase" evidence="3">
    <location>
        <begin position="23"/>
        <end position="547"/>
    </location>
</feature>
<sequence>MLLTTCFIRLVVLLGVVSRVTPAPLSPPSVDGQPVVDLEYSQYQGIRLSSGVNQYLGMRYAAPPLGDLRFRAPANPLKTSGVQDATLFQAICLAINTKLPSTTESEDCLFVNVWSPASATSKSKLPVWVYITGGGYEANSNANYNGSTVVANSGRNIVMVNFAYRVGPYGFLASEKVRANGDLNVGLLDQRMALEWVQQHIEQFGGDPSHVVIHGASAGAGSVALHLTAYGGRNDGLFVGGIGESVFFPAQSQVSELEWQFSNYVKDTGCAASLDELKCLRSKDITILQEANVATPFLRRTAAPLSYWTPTIDGDFIQDYPYRLIEQGKFIKVPIMFGDDTDEGTFFVPDASTPADVASFFQNNYPHLTSNDTDAINAQYPLMAALPEHAAYFPSAAAAYGESTFTCAGNYISQTFATMNGPSKVWNYRVNILQPEYVADGLGVPHTSETPAIFGLGNVHDDISSSYSNTNADIIPVVMDYFISFIRELSPNSYKFASAPYWESFGNGTDGGRRLKLQTDATVMEKIPKDQVKRCEFWRGLALTMEQ</sequence>